<dbReference type="CDD" id="cd00093">
    <property type="entry name" value="HTH_XRE"/>
    <property type="match status" value="1"/>
</dbReference>
<dbReference type="AlphaFoldDB" id="A0A1I0R1R6"/>
<dbReference type="OrthoDB" id="770730at2"/>
<dbReference type="SUPFAM" id="SSF47413">
    <property type="entry name" value="lambda repressor-like DNA-binding domains"/>
    <property type="match status" value="1"/>
</dbReference>
<evidence type="ECO:0000313" key="3">
    <source>
        <dbReference type="Proteomes" id="UP000199310"/>
    </source>
</evidence>
<name>A0A1I0R1R6_9BACT</name>
<dbReference type="PROSITE" id="PS50943">
    <property type="entry name" value="HTH_CROC1"/>
    <property type="match status" value="1"/>
</dbReference>
<dbReference type="SMART" id="SM00530">
    <property type="entry name" value="HTH_XRE"/>
    <property type="match status" value="1"/>
</dbReference>
<dbReference type="RefSeq" id="WP_089894085.1">
    <property type="nucleotide sequence ID" value="NZ_FOJG01000001.1"/>
</dbReference>
<reference evidence="3" key="1">
    <citation type="submission" date="2016-10" db="EMBL/GenBank/DDBJ databases">
        <authorList>
            <person name="Varghese N."/>
            <person name="Submissions S."/>
        </authorList>
    </citation>
    <scope>NUCLEOTIDE SEQUENCE [LARGE SCALE GENOMIC DNA]</scope>
    <source>
        <strain evidence="3">DSM 3695</strain>
    </source>
</reference>
<dbReference type="Proteomes" id="UP000199310">
    <property type="component" value="Unassembled WGS sequence"/>
</dbReference>
<evidence type="ECO:0000313" key="2">
    <source>
        <dbReference type="EMBL" id="SEW34222.1"/>
    </source>
</evidence>
<evidence type="ECO:0000259" key="1">
    <source>
        <dbReference type="PROSITE" id="PS50943"/>
    </source>
</evidence>
<gene>
    <name evidence="2" type="ORF">SAMN04488122_2077</name>
</gene>
<dbReference type="Gene3D" id="1.10.260.40">
    <property type="entry name" value="lambda repressor-like DNA-binding domains"/>
    <property type="match status" value="1"/>
</dbReference>
<proteinExistence type="predicted"/>
<dbReference type="InterPro" id="IPR001387">
    <property type="entry name" value="Cro/C1-type_HTH"/>
</dbReference>
<accession>A0A1I0R1R6</accession>
<keyword evidence="3" id="KW-1185">Reference proteome</keyword>
<protein>
    <submittedName>
        <fullName evidence="2">Helix-turn-helix</fullName>
    </submittedName>
</protein>
<dbReference type="InterPro" id="IPR010982">
    <property type="entry name" value="Lambda_DNA-bd_dom_sf"/>
</dbReference>
<dbReference type="Pfam" id="PF01381">
    <property type="entry name" value="HTH_3"/>
    <property type="match status" value="1"/>
</dbReference>
<feature type="domain" description="HTH cro/C1-type" evidence="1">
    <location>
        <begin position="30"/>
        <end position="84"/>
    </location>
</feature>
<dbReference type="EMBL" id="FOJG01000001">
    <property type="protein sequence ID" value="SEW34222.1"/>
    <property type="molecule type" value="Genomic_DNA"/>
</dbReference>
<organism evidence="2 3">
    <name type="scientific">Chitinophaga arvensicola</name>
    <dbReference type="NCBI Taxonomy" id="29529"/>
    <lineage>
        <taxon>Bacteria</taxon>
        <taxon>Pseudomonadati</taxon>
        <taxon>Bacteroidota</taxon>
        <taxon>Chitinophagia</taxon>
        <taxon>Chitinophagales</taxon>
        <taxon>Chitinophagaceae</taxon>
        <taxon>Chitinophaga</taxon>
    </lineage>
</organism>
<dbReference type="STRING" id="29529.SAMN04488122_2077"/>
<sequence>MSTKFDKISKEIPPETSLMVSKSFDISERILDILDERGMTQKDFAQLLGKRESEICKWMKGTHNFTLETIAKIEIVLGQTILQVAKATPQSIFADTTHQMYFNLVLGKGGSSAKEETLQNYTVVYSKKYSKELNVSLEIR</sequence>
<dbReference type="GO" id="GO:0003677">
    <property type="term" value="F:DNA binding"/>
    <property type="evidence" value="ECO:0007669"/>
    <property type="project" value="InterPro"/>
</dbReference>